<reference evidence="1 2" key="1">
    <citation type="submission" date="2017-10" db="EMBL/GenBank/DDBJ databases">
        <title>Paenichitinophaga pekingensis gen. nov., sp. nov., isolated from activated sludge.</title>
        <authorList>
            <person name="Jin D."/>
            <person name="Kong X."/>
            <person name="Deng Y."/>
            <person name="Bai Z."/>
        </authorList>
    </citation>
    <scope>NUCLEOTIDE SEQUENCE [LARGE SCALE GENOMIC DNA]</scope>
    <source>
        <strain evidence="1 2">13</strain>
    </source>
</reference>
<evidence type="ECO:0008006" key="3">
    <source>
        <dbReference type="Google" id="ProtNLM"/>
    </source>
</evidence>
<dbReference type="AlphaFoldDB" id="A0A291QP58"/>
<dbReference type="Proteomes" id="UP000220133">
    <property type="component" value="Chromosome"/>
</dbReference>
<accession>A0A291QP58</accession>
<gene>
    <name evidence="1" type="ORF">COR50_00615</name>
</gene>
<evidence type="ECO:0000313" key="2">
    <source>
        <dbReference type="Proteomes" id="UP000220133"/>
    </source>
</evidence>
<dbReference type="OrthoDB" id="9180239at2"/>
<dbReference type="RefSeq" id="WP_098192168.1">
    <property type="nucleotide sequence ID" value="NZ_CP023777.1"/>
</dbReference>
<evidence type="ECO:0000313" key="1">
    <source>
        <dbReference type="EMBL" id="ATL45778.1"/>
    </source>
</evidence>
<protein>
    <recommendedName>
        <fullName evidence="3">HTH cro/C1-type domain-containing protein</fullName>
    </recommendedName>
</protein>
<name>A0A291QP58_9BACT</name>
<dbReference type="KEGG" id="cbae:COR50_00615"/>
<keyword evidence="2" id="KW-1185">Reference proteome</keyword>
<organism evidence="1 2">
    <name type="scientific">Chitinophaga caeni</name>
    <dbReference type="NCBI Taxonomy" id="2029983"/>
    <lineage>
        <taxon>Bacteria</taxon>
        <taxon>Pseudomonadati</taxon>
        <taxon>Bacteroidota</taxon>
        <taxon>Chitinophagia</taxon>
        <taxon>Chitinophagales</taxon>
        <taxon>Chitinophagaceae</taxon>
        <taxon>Chitinophaga</taxon>
    </lineage>
</organism>
<dbReference type="EMBL" id="CP023777">
    <property type="protein sequence ID" value="ATL45778.1"/>
    <property type="molecule type" value="Genomic_DNA"/>
</dbReference>
<proteinExistence type="predicted"/>
<sequence>MKKDEVPQDNNQLHQQSFKQLMYAVDNSGDYVKVPSVGWEPENVAMAQAWEHVNEKIALTKARVISGELSPVAYYMEKCLMDLPTLAAHIGKFQWQVKRHFKPAVFQKLNEKLLQRYADVFQISREQLLHVNEIK</sequence>